<evidence type="ECO:0000256" key="12">
    <source>
        <dbReference type="ARBA" id="ARBA00022806"/>
    </source>
</evidence>
<evidence type="ECO:0000256" key="15">
    <source>
        <dbReference type="ARBA" id="ARBA00023014"/>
    </source>
</evidence>
<comment type="similarity">
    <text evidence="3 22">Belongs to the DNA2/NAM7 helicase family.</text>
</comment>
<evidence type="ECO:0000256" key="5">
    <source>
        <dbReference type="ARBA" id="ARBA00022705"/>
    </source>
</evidence>
<feature type="compositionally biased region" description="Acidic residues" evidence="23">
    <location>
        <begin position="457"/>
        <end position="467"/>
    </location>
</feature>
<dbReference type="PANTHER" id="PTHR10887:SF433">
    <property type="entry name" value="DNA REPLICATION ATP-DEPENDENT HELICASE_NUCLEASE DNA2"/>
    <property type="match status" value="1"/>
</dbReference>
<comment type="catalytic activity">
    <reaction evidence="21 22">
        <text>ATP + H2O = ADP + phosphate + H(+)</text>
        <dbReference type="Rhea" id="RHEA:13065"/>
        <dbReference type="ChEBI" id="CHEBI:15377"/>
        <dbReference type="ChEBI" id="CHEBI:15378"/>
        <dbReference type="ChEBI" id="CHEBI:30616"/>
        <dbReference type="ChEBI" id="CHEBI:43474"/>
        <dbReference type="ChEBI" id="CHEBI:456216"/>
        <dbReference type="EC" id="3.6.4.12"/>
    </reaction>
</comment>
<keyword evidence="13 22" id="KW-0067">ATP-binding</keyword>
<keyword evidence="11 22" id="KW-0378">Hydrolase</keyword>
<feature type="domain" description="DNA2/NAM7 helicase helicase" evidence="25">
    <location>
        <begin position="1098"/>
        <end position="1185"/>
    </location>
</feature>
<keyword evidence="29" id="KW-1185">Reference proteome</keyword>
<feature type="compositionally biased region" description="Polar residues" evidence="23">
    <location>
        <begin position="431"/>
        <end position="448"/>
    </location>
</feature>
<dbReference type="InterPro" id="IPR048459">
    <property type="entry name" value="DNA2_Rift"/>
</dbReference>
<dbReference type="EC" id="3.1.-.-" evidence="22"/>
<dbReference type="FunFam" id="3.40.50.300:FF:001170">
    <property type="entry name" value="DNA replication helicase Dna2"/>
    <property type="match status" value="1"/>
</dbReference>
<evidence type="ECO:0000256" key="6">
    <source>
        <dbReference type="ARBA" id="ARBA00022722"/>
    </source>
</evidence>
<evidence type="ECO:0000259" key="25">
    <source>
        <dbReference type="Pfam" id="PF13086"/>
    </source>
</evidence>
<feature type="region of interest" description="Disordered" evidence="23">
    <location>
        <begin position="1572"/>
        <end position="1629"/>
    </location>
</feature>
<accession>A0A4Q4SMV9</accession>
<dbReference type="InterPro" id="IPR014808">
    <property type="entry name" value="DNA_replication_fac_Dna2_N"/>
</dbReference>
<dbReference type="EMBL" id="PEJP01000004">
    <property type="protein sequence ID" value="RYO72155.1"/>
    <property type="molecule type" value="Genomic_DNA"/>
</dbReference>
<keyword evidence="9" id="KW-0255">Endonuclease</keyword>
<comment type="subcellular location">
    <subcellularLocation>
        <location evidence="2">Mitochondrion</location>
    </subcellularLocation>
    <subcellularLocation>
        <location evidence="22">Nucleus</location>
    </subcellularLocation>
    <subcellularLocation>
        <location evidence="22">Chromosome</location>
    </subcellularLocation>
</comment>
<dbReference type="Gene3D" id="3.40.50.300">
    <property type="entry name" value="P-loop containing nucleotide triphosphate hydrolases"/>
    <property type="match status" value="2"/>
</dbReference>
<feature type="compositionally biased region" description="Basic and acidic residues" evidence="23">
    <location>
        <begin position="142"/>
        <end position="151"/>
    </location>
</feature>
<feature type="compositionally biased region" description="Basic and acidic residues" evidence="23">
    <location>
        <begin position="1588"/>
        <end position="1615"/>
    </location>
</feature>
<dbReference type="InterPro" id="IPR011604">
    <property type="entry name" value="PDDEXK-like_dom_sf"/>
</dbReference>
<organism evidence="28 29">
    <name type="scientific">Alternaria arborescens</name>
    <dbReference type="NCBI Taxonomy" id="156630"/>
    <lineage>
        <taxon>Eukaryota</taxon>
        <taxon>Fungi</taxon>
        <taxon>Dikarya</taxon>
        <taxon>Ascomycota</taxon>
        <taxon>Pezizomycotina</taxon>
        <taxon>Dothideomycetes</taxon>
        <taxon>Pleosporomycetidae</taxon>
        <taxon>Pleosporales</taxon>
        <taxon>Pleosporineae</taxon>
        <taxon>Pleosporaceae</taxon>
        <taxon>Alternaria</taxon>
        <taxon>Alternaria sect. Alternaria</taxon>
    </lineage>
</organism>
<feature type="compositionally biased region" description="Acidic residues" evidence="23">
    <location>
        <begin position="397"/>
        <end position="412"/>
    </location>
</feature>
<keyword evidence="15 22" id="KW-0411">Iron-sulfur</keyword>
<evidence type="ECO:0000256" key="10">
    <source>
        <dbReference type="ARBA" id="ARBA00022763"/>
    </source>
</evidence>
<evidence type="ECO:0000256" key="13">
    <source>
        <dbReference type="ARBA" id="ARBA00022840"/>
    </source>
</evidence>
<dbReference type="Pfam" id="PF21123">
    <property type="entry name" value="Dna2_Rift"/>
    <property type="match status" value="1"/>
</dbReference>
<dbReference type="GO" id="GO:0046872">
    <property type="term" value="F:metal ion binding"/>
    <property type="evidence" value="ECO:0007669"/>
    <property type="project" value="UniProtKB-UniRule"/>
</dbReference>
<feature type="region of interest" description="Disordered" evidence="23">
    <location>
        <begin position="19"/>
        <end position="162"/>
    </location>
</feature>
<keyword evidence="20 22" id="KW-0511">Multifunctional enzyme</keyword>
<dbReference type="GO" id="GO:0006281">
    <property type="term" value="P:DNA repair"/>
    <property type="evidence" value="ECO:0007669"/>
    <property type="project" value="UniProtKB-KW"/>
</dbReference>
<keyword evidence="6 22" id="KW-0540">Nuclease</keyword>
<dbReference type="Proteomes" id="UP000293823">
    <property type="component" value="Unassembled WGS sequence"/>
</dbReference>
<name>A0A4Q4SMV9_9PLEO</name>
<sequence>MPSTQTRTKLKAFAFAEGTPTADSFLKRRDAEKENRPAPLAKTPNPMGTPKANRVVKDVAAPNKTPKLPTISDCPPPSTPATTRLPLADLVGNVDDSSRHAPQPVASPEEQLIWRGSQAINTPFPRKNKKRARSSSPVAPSQEEHRLDATRQDITTPQADPAMELWSRYTSNKGTPSANKSVAFAHLINESSPGSQAAAGSISGLRRWASCGVEFPASHRKRRRTHGVFQPDKESTEDVFAGASSSDGMMLGQPTKPNLASMVQRMRECVSKSQTRVSSSMPVSSSPLPGAGDRQDPSSGSPLQRRARERHADSSEILQHDAALPHDTLDIDDEPVQANEQVDVVQKPQASQESSDDFGDDFDADMVDSLDITPQPTPANPLPQQHPAPAATLQQGSDDDEFGMDDEEDFAADLEQVASLYDTRSMETQRGDQASTGQSRQPPATASETPAPIISLLDDDDDDEDEFGEDIDADEFAAAEVAATQVPANTSQQDNRAIQRYLIKRVDENSYTTDRGYSMPEKVLLVEEEKTKLFKVITLRQAWFDTPCTTGSFVHVIGDFTSTGQCIIDDHHNMLILHPDHLISSTVVADSFGCLRRAVLQDRVKATSRANAPMLYGTLLHELFQEAMKANQWDSVFLFETIEKLMPSHLETILEINSTCEAVKEHLSSKLPELQAWAKIFVRADPQADAIVRERNGRQSTMSINKLLDVEEHVWSPMYGLKGNIDATVQVTMRDDQGERTLTVPFEVKTGKNSSNAAHIAQTALYNLLLSDRYDVDIAYGILYYLETSEISRIPAIRNDIIHMIIKRNELACFVRDRIELPPILKEDFKCQKCYAQEPCFLYHNLVEDGKGEMLNKKAKEKYDELVKPLQPSHQEFMKKWDTLLTKEETDMMKFRRELWTMLSTEREKLGRCFSNVILEPGSGHEDKTGQKINRYNYTFIKQQPAPGFSFAESQLIIGEPVVVSDEQGHFALANGYVTNVKKRRITVAVDRRLHNSRTKLPGFHSQNNQTFAGIMEVAKVGKTITEYEADEEPVLYRLDKDEFSNGMAAARNNLIQIMDNSVYKAHDLRALIVDGRAPAFRPMPDAISLPQSSQMSMNSDQRAAVAKVMSAKDYALVLGMPGTGKTTTIAHIIRTLVAKGKSVLLTSYTHTAVDNILLKIRDARIGILRLGAAKKIHPEVREFATLAAESKDSLEELERSWMQPPVVATTCLTINHPLFNRRVFDYCIVDEASQITLPVCLGPIRMAQKFILVGDHYQLPPLVQNKEAMEGGLDVSLFKLLCEAHPQAVVSLEHQYRMCADVMLLSNTFIYSGRLKCGTTTVASRKLALPKPGGLNAYHHKPYQSRYNAAQACTGPDAADCWLSRSLSPDRPVIFINTDLISSTLETQSGSRITNTLEVRLVTQLTVSLLSLGVPAGEIGIIAFYRSQLALLRQSLSSAYTQTQSFELAAPSVSGQGCLGVELHTADKFQGRDKEVVIVSSVRSNENGTVGDLLKDRRRVNVALTRARSKLIILGSEKTLSSNELLRDMVGLCREKDWVLDLQPSMVESHAFEEGVTQTGKTPVKQSCSSLLSSNVTKSPSLTPSPSEKRKALDDLTAKPEKVNARIPKRRNDNKSASGSPEVKRVPGKVFTAGKRSILDGRPILRDIYNGAI</sequence>
<comment type="cofactor">
    <cofactor evidence="1">
        <name>[4Fe-4S] cluster</name>
        <dbReference type="ChEBI" id="CHEBI:49883"/>
    </cofactor>
</comment>
<dbReference type="GO" id="GO:0051539">
    <property type="term" value="F:4 iron, 4 sulfur cluster binding"/>
    <property type="evidence" value="ECO:0007669"/>
    <property type="project" value="UniProtKB-UniRule"/>
</dbReference>
<evidence type="ECO:0000259" key="24">
    <source>
        <dbReference type="Pfam" id="PF08696"/>
    </source>
</evidence>
<dbReference type="GO" id="GO:0005524">
    <property type="term" value="F:ATP binding"/>
    <property type="evidence" value="ECO:0007669"/>
    <property type="project" value="UniProtKB-UniRule"/>
</dbReference>
<dbReference type="GO" id="GO:0003677">
    <property type="term" value="F:DNA binding"/>
    <property type="evidence" value="ECO:0007669"/>
    <property type="project" value="UniProtKB-UniRule"/>
</dbReference>
<evidence type="ECO:0000313" key="29">
    <source>
        <dbReference type="Proteomes" id="UP000293823"/>
    </source>
</evidence>
<dbReference type="GO" id="GO:0017116">
    <property type="term" value="F:single-stranded DNA helicase activity"/>
    <property type="evidence" value="ECO:0007669"/>
    <property type="project" value="UniProtKB-UniRule"/>
</dbReference>
<feature type="compositionally biased region" description="Pro residues" evidence="23">
    <location>
        <begin position="375"/>
        <end position="386"/>
    </location>
</feature>
<dbReference type="GO" id="GO:0017108">
    <property type="term" value="F:5'-flap endonuclease activity"/>
    <property type="evidence" value="ECO:0007669"/>
    <property type="project" value="UniProtKB-UniRule"/>
</dbReference>
<evidence type="ECO:0000256" key="9">
    <source>
        <dbReference type="ARBA" id="ARBA00022759"/>
    </source>
</evidence>
<evidence type="ECO:0000256" key="21">
    <source>
        <dbReference type="ARBA" id="ARBA00047995"/>
    </source>
</evidence>
<proteinExistence type="inferred from homology"/>
<dbReference type="PANTHER" id="PTHR10887">
    <property type="entry name" value="DNA2/NAM7 HELICASE FAMILY"/>
    <property type="match status" value="1"/>
</dbReference>
<dbReference type="FunFam" id="3.90.320.10:FF:000001">
    <property type="entry name" value="DNA replication helicase Dna2"/>
    <property type="match status" value="1"/>
</dbReference>
<evidence type="ECO:0000259" key="27">
    <source>
        <dbReference type="Pfam" id="PF21123"/>
    </source>
</evidence>
<comment type="caution">
    <text evidence="28">The sequence shown here is derived from an EMBL/GenBank/DDBJ whole genome shotgun (WGS) entry which is preliminary data.</text>
</comment>
<dbReference type="GO" id="GO:0016887">
    <property type="term" value="F:ATP hydrolysis activity"/>
    <property type="evidence" value="ECO:0007669"/>
    <property type="project" value="RHEA"/>
</dbReference>
<dbReference type="Pfam" id="PF13086">
    <property type="entry name" value="AAA_11"/>
    <property type="match status" value="2"/>
</dbReference>
<keyword evidence="18 22" id="KW-0234">DNA repair</keyword>
<evidence type="ECO:0000256" key="23">
    <source>
        <dbReference type="SAM" id="MobiDB-lite"/>
    </source>
</evidence>
<dbReference type="Pfam" id="PF13087">
    <property type="entry name" value="AAA_12"/>
    <property type="match status" value="1"/>
</dbReference>
<feature type="compositionally biased region" description="Acidic residues" evidence="23">
    <location>
        <begin position="354"/>
        <end position="368"/>
    </location>
</feature>
<dbReference type="GO" id="GO:0005634">
    <property type="term" value="C:nucleus"/>
    <property type="evidence" value="ECO:0007669"/>
    <property type="project" value="UniProtKB-SubCell"/>
</dbReference>
<dbReference type="InterPro" id="IPR047187">
    <property type="entry name" value="SF1_C_Upf1"/>
</dbReference>
<evidence type="ECO:0000256" key="4">
    <source>
        <dbReference type="ARBA" id="ARBA00022485"/>
    </source>
</evidence>
<feature type="domain" description="DNA replication factor Dna2 N-terminal" evidence="24">
    <location>
        <begin position="529"/>
        <end position="731"/>
    </location>
</feature>
<comment type="function">
    <text evidence="22">Key enzyme involved in DNA replication and DNA repair. Involved in Okazaki fragments processing by cleaving long flaps that escape FEN1: flaps that are longer than 27 nucleotides are coated by replication protein A complex (RPA), leading to recruit DNA2 which cleaves the flap until it is too short to bind RPA and becomes a substrate for FEN1. Also involved in 5'-end resection of DNA during double-strand break (DSB) repair by mediating the cleavage of 5'-ssDNA.</text>
</comment>
<dbReference type="EC" id="3.6.4.12" evidence="22"/>
<dbReference type="CDD" id="cd18808">
    <property type="entry name" value="SF1_C_Upf1"/>
    <property type="match status" value="1"/>
</dbReference>
<evidence type="ECO:0000256" key="1">
    <source>
        <dbReference type="ARBA" id="ARBA00001966"/>
    </source>
</evidence>
<keyword evidence="16 22" id="KW-0238">DNA-binding</keyword>
<evidence type="ECO:0000256" key="3">
    <source>
        <dbReference type="ARBA" id="ARBA00007913"/>
    </source>
</evidence>
<keyword evidence="4 22" id="KW-0004">4Fe-4S</keyword>
<feature type="compositionally biased region" description="Basic and acidic residues" evidence="23">
    <location>
        <begin position="25"/>
        <end position="36"/>
    </location>
</feature>
<feature type="compositionally biased region" description="Low complexity" evidence="23">
    <location>
        <begin position="277"/>
        <end position="287"/>
    </location>
</feature>
<evidence type="ECO:0000256" key="11">
    <source>
        <dbReference type="ARBA" id="ARBA00022801"/>
    </source>
</evidence>
<feature type="domain" description="DNA2/NAM7 helicase-like C-terminal" evidence="26">
    <location>
        <begin position="1274"/>
        <end position="1518"/>
    </location>
</feature>
<keyword evidence="8 22" id="KW-0547">Nucleotide-binding</keyword>
<evidence type="ECO:0000256" key="14">
    <source>
        <dbReference type="ARBA" id="ARBA00023004"/>
    </source>
</evidence>
<feature type="domain" description="DNA2/NAM7 helicase helicase" evidence="25">
    <location>
        <begin position="1206"/>
        <end position="1266"/>
    </location>
</feature>
<protein>
    <recommendedName>
        <fullName evidence="22">DNA replication ATP-dependent helicase/nuclease</fullName>
        <ecNumber evidence="22">3.1.-.-</ecNumber>
        <ecNumber evidence="22">3.6.4.12</ecNumber>
    </recommendedName>
</protein>
<evidence type="ECO:0000256" key="17">
    <source>
        <dbReference type="ARBA" id="ARBA00023128"/>
    </source>
</evidence>
<keyword evidence="7 22" id="KW-0479">Metal-binding</keyword>
<evidence type="ECO:0000256" key="16">
    <source>
        <dbReference type="ARBA" id="ARBA00023125"/>
    </source>
</evidence>
<evidence type="ECO:0000259" key="26">
    <source>
        <dbReference type="Pfam" id="PF13087"/>
    </source>
</evidence>
<dbReference type="InterPro" id="IPR026851">
    <property type="entry name" value="Dna2/JHS1_DEXXQ-box"/>
</dbReference>
<feature type="region of interest" description="Disordered" evidence="23">
    <location>
        <begin position="218"/>
        <end position="467"/>
    </location>
</feature>
<evidence type="ECO:0000256" key="8">
    <source>
        <dbReference type="ARBA" id="ARBA00022741"/>
    </source>
</evidence>
<dbReference type="GO" id="GO:0005694">
    <property type="term" value="C:chromosome"/>
    <property type="evidence" value="ECO:0007669"/>
    <property type="project" value="UniProtKB-SubCell"/>
</dbReference>
<dbReference type="GO" id="GO:0033567">
    <property type="term" value="P:DNA replication, Okazaki fragment processing"/>
    <property type="evidence" value="ECO:0007669"/>
    <property type="project" value="UniProtKB-UniRule"/>
</dbReference>
<feature type="compositionally biased region" description="Polar residues" evidence="23">
    <location>
        <begin position="1572"/>
        <end position="1587"/>
    </location>
</feature>
<keyword evidence="19 22" id="KW-0539">Nucleus</keyword>
<keyword evidence="17" id="KW-0496">Mitochondrion</keyword>
<dbReference type="InterPro" id="IPR027417">
    <property type="entry name" value="P-loop_NTPase"/>
</dbReference>
<dbReference type="CDD" id="cd22318">
    <property type="entry name" value="DNA2_N-like"/>
    <property type="match status" value="1"/>
</dbReference>
<keyword evidence="14 22" id="KW-0408">Iron</keyword>
<keyword evidence="12 22" id="KW-0347">Helicase</keyword>
<feature type="domain" description="DNA2 rift barrel" evidence="27">
    <location>
        <begin position="905"/>
        <end position="996"/>
    </location>
</feature>
<keyword evidence="22" id="KW-0158">Chromosome</keyword>
<evidence type="ECO:0000256" key="2">
    <source>
        <dbReference type="ARBA" id="ARBA00004173"/>
    </source>
</evidence>
<keyword evidence="10 22" id="KW-0227">DNA damage</keyword>
<dbReference type="InterPro" id="IPR041677">
    <property type="entry name" value="DNA2/NAM7_AAA_11"/>
</dbReference>
<reference evidence="29" key="1">
    <citation type="journal article" date="2019" name="bioRxiv">
        <title>Genomics, evolutionary history and diagnostics of the Alternaria alternata species group including apple and Asian pear pathotypes.</title>
        <authorList>
            <person name="Armitage A.D."/>
            <person name="Cockerton H.M."/>
            <person name="Sreenivasaprasad S."/>
            <person name="Woodhall J.W."/>
            <person name="Lane C.R."/>
            <person name="Harrison R.J."/>
            <person name="Clarkson J.P."/>
        </authorList>
    </citation>
    <scope>NUCLEOTIDE SEQUENCE [LARGE SCALE GENOMIC DNA]</scope>
    <source>
        <strain evidence="29">RGR 97.0016</strain>
    </source>
</reference>
<gene>
    <name evidence="28" type="ORF">AA0113_g1471</name>
</gene>
<evidence type="ECO:0000256" key="18">
    <source>
        <dbReference type="ARBA" id="ARBA00023204"/>
    </source>
</evidence>
<dbReference type="GO" id="GO:0005739">
    <property type="term" value="C:mitochondrion"/>
    <property type="evidence" value="ECO:0007669"/>
    <property type="project" value="UniProtKB-SubCell"/>
</dbReference>
<evidence type="ECO:0000256" key="20">
    <source>
        <dbReference type="ARBA" id="ARBA00023268"/>
    </source>
</evidence>
<evidence type="ECO:0000256" key="19">
    <source>
        <dbReference type="ARBA" id="ARBA00023242"/>
    </source>
</evidence>
<dbReference type="OrthoDB" id="6513042at2759"/>
<dbReference type="InterPro" id="IPR041679">
    <property type="entry name" value="DNA2/NAM7-like_C"/>
</dbReference>
<evidence type="ECO:0000256" key="7">
    <source>
        <dbReference type="ARBA" id="ARBA00022723"/>
    </source>
</evidence>
<dbReference type="SUPFAM" id="SSF52540">
    <property type="entry name" value="P-loop containing nucleoside triphosphate hydrolases"/>
    <property type="match status" value="1"/>
</dbReference>
<evidence type="ECO:0000256" key="22">
    <source>
        <dbReference type="RuleBase" id="RU367041"/>
    </source>
</evidence>
<dbReference type="Pfam" id="PF08696">
    <property type="entry name" value="Dna2"/>
    <property type="match status" value="1"/>
</dbReference>
<keyword evidence="5 22" id="KW-0235">DNA replication</keyword>
<dbReference type="CDD" id="cd18041">
    <property type="entry name" value="DEXXQc_DNA2"/>
    <property type="match status" value="1"/>
</dbReference>
<dbReference type="GO" id="GO:0071932">
    <property type="term" value="P:replication fork reversal"/>
    <property type="evidence" value="ECO:0007669"/>
    <property type="project" value="TreeGrafter"/>
</dbReference>
<dbReference type="InterPro" id="IPR045055">
    <property type="entry name" value="DNA2/NAM7-like"/>
</dbReference>
<dbReference type="Gene3D" id="3.90.320.10">
    <property type="match status" value="1"/>
</dbReference>
<evidence type="ECO:0000313" key="28">
    <source>
        <dbReference type="EMBL" id="RYO72155.1"/>
    </source>
</evidence>